<reference evidence="3 4" key="1">
    <citation type="journal article" date="2016" name="Nat. Commun.">
        <title>Thousands of microbial genomes shed light on interconnected biogeochemical processes in an aquifer system.</title>
        <authorList>
            <person name="Anantharaman K."/>
            <person name="Brown C.T."/>
            <person name="Hug L.A."/>
            <person name="Sharon I."/>
            <person name="Castelle C.J."/>
            <person name="Probst A.J."/>
            <person name="Thomas B.C."/>
            <person name="Singh A."/>
            <person name="Wilkins M.J."/>
            <person name="Karaoz U."/>
            <person name="Brodie E.L."/>
            <person name="Williams K.H."/>
            <person name="Hubbard S.S."/>
            <person name="Banfield J.F."/>
        </authorList>
    </citation>
    <scope>NUCLEOTIDE SEQUENCE [LARGE SCALE GENOMIC DNA]</scope>
</reference>
<dbReference type="SUPFAM" id="SSF49373">
    <property type="entry name" value="Invasin/intimin cell-adhesion fragments"/>
    <property type="match status" value="1"/>
</dbReference>
<dbReference type="Pfam" id="PF02369">
    <property type="entry name" value="Big_1"/>
    <property type="match status" value="1"/>
</dbReference>
<dbReference type="AlphaFoldDB" id="A0A1F7J426"/>
<dbReference type="InterPro" id="IPR008964">
    <property type="entry name" value="Invasin/intimin_cell_adhesion"/>
</dbReference>
<dbReference type="InterPro" id="IPR013783">
    <property type="entry name" value="Ig-like_fold"/>
</dbReference>
<dbReference type="Gene3D" id="2.60.40.10">
    <property type="entry name" value="Immunoglobulins"/>
    <property type="match status" value="1"/>
</dbReference>
<feature type="domain" description="Big-1" evidence="2">
    <location>
        <begin position="49"/>
        <end position="136"/>
    </location>
</feature>
<accession>A0A1F7J426</accession>
<protein>
    <recommendedName>
        <fullName evidence="2">Big-1 domain-containing protein</fullName>
    </recommendedName>
</protein>
<organism evidence="3 4">
    <name type="scientific">Candidatus Roizmanbacteria bacterium RIFCSPLOWO2_01_FULL_40_42</name>
    <dbReference type="NCBI Taxonomy" id="1802066"/>
    <lineage>
        <taxon>Bacteria</taxon>
        <taxon>Candidatus Roizmaniibacteriota</taxon>
    </lineage>
</organism>
<evidence type="ECO:0000313" key="3">
    <source>
        <dbReference type="EMBL" id="OGK50344.1"/>
    </source>
</evidence>
<dbReference type="InterPro" id="IPR003344">
    <property type="entry name" value="Big_1_dom"/>
</dbReference>
<sequence length="137" mass="15472">MKKTLVFLSILLFLLLILTSFFWLYEAKTFIGRASVFRNTFSIENSYVFISPLRAKADNQEKIRLTVFVLNDQGLGVQGKKVTINTANQLNIEVIQGLTDGVGKAVFDITSANVGQFYLKVLIEDKALLQEPQLSFY</sequence>
<evidence type="ECO:0000313" key="4">
    <source>
        <dbReference type="Proteomes" id="UP000178558"/>
    </source>
</evidence>
<comment type="caution">
    <text evidence="3">The sequence shown here is derived from an EMBL/GenBank/DDBJ whole genome shotgun (WGS) entry which is preliminary data.</text>
</comment>
<proteinExistence type="inferred from homology"/>
<name>A0A1F7J426_9BACT</name>
<evidence type="ECO:0000256" key="1">
    <source>
        <dbReference type="ARBA" id="ARBA00010116"/>
    </source>
</evidence>
<gene>
    <name evidence="3" type="ORF">A3B50_02975</name>
</gene>
<dbReference type="Proteomes" id="UP000178558">
    <property type="component" value="Unassembled WGS sequence"/>
</dbReference>
<comment type="similarity">
    <text evidence="1">Belongs to the intimin/invasin family.</text>
</comment>
<evidence type="ECO:0000259" key="2">
    <source>
        <dbReference type="Pfam" id="PF02369"/>
    </source>
</evidence>
<dbReference type="EMBL" id="MGAQ01000018">
    <property type="protein sequence ID" value="OGK50344.1"/>
    <property type="molecule type" value="Genomic_DNA"/>
</dbReference>